<sequence length="53" mass="5530">MDAPHNSHVDAKPDIMPKIVDPPADVKLDITAISSARGCIILAAMSDFALAGE</sequence>
<reference evidence="1 2" key="1">
    <citation type="journal article" date="2014" name="Am. J. Bot.">
        <title>Genome assembly and annotation for red clover (Trifolium pratense; Fabaceae).</title>
        <authorList>
            <person name="Istvanek J."/>
            <person name="Jaros M."/>
            <person name="Krenek A."/>
            <person name="Repkova J."/>
        </authorList>
    </citation>
    <scope>NUCLEOTIDE SEQUENCE [LARGE SCALE GENOMIC DNA]</scope>
    <source>
        <strain evidence="2">cv. Tatra</strain>
        <tissue evidence="1">Young leaves</tissue>
    </source>
</reference>
<dbReference type="Proteomes" id="UP000236291">
    <property type="component" value="Unassembled WGS sequence"/>
</dbReference>
<comment type="caution">
    <text evidence="1">The sequence shown here is derived from an EMBL/GenBank/DDBJ whole genome shotgun (WGS) entry which is preliminary data.</text>
</comment>
<name>A0A2K3N1I0_TRIPR</name>
<protein>
    <submittedName>
        <fullName evidence="1">Uncharacterized protein</fullName>
    </submittedName>
</protein>
<dbReference type="AlphaFoldDB" id="A0A2K3N1I0"/>
<proteinExistence type="predicted"/>
<evidence type="ECO:0000313" key="1">
    <source>
        <dbReference type="EMBL" id="PNX96887.1"/>
    </source>
</evidence>
<evidence type="ECO:0000313" key="2">
    <source>
        <dbReference type="Proteomes" id="UP000236291"/>
    </source>
</evidence>
<accession>A0A2K3N1I0</accession>
<organism evidence="1 2">
    <name type="scientific">Trifolium pratense</name>
    <name type="common">Red clover</name>
    <dbReference type="NCBI Taxonomy" id="57577"/>
    <lineage>
        <taxon>Eukaryota</taxon>
        <taxon>Viridiplantae</taxon>
        <taxon>Streptophyta</taxon>
        <taxon>Embryophyta</taxon>
        <taxon>Tracheophyta</taxon>
        <taxon>Spermatophyta</taxon>
        <taxon>Magnoliopsida</taxon>
        <taxon>eudicotyledons</taxon>
        <taxon>Gunneridae</taxon>
        <taxon>Pentapetalae</taxon>
        <taxon>rosids</taxon>
        <taxon>fabids</taxon>
        <taxon>Fabales</taxon>
        <taxon>Fabaceae</taxon>
        <taxon>Papilionoideae</taxon>
        <taxon>50 kb inversion clade</taxon>
        <taxon>NPAAA clade</taxon>
        <taxon>Hologalegina</taxon>
        <taxon>IRL clade</taxon>
        <taxon>Trifolieae</taxon>
        <taxon>Trifolium</taxon>
    </lineage>
</organism>
<gene>
    <name evidence="1" type="ORF">L195_g020104</name>
</gene>
<dbReference type="EMBL" id="ASHM01014971">
    <property type="protein sequence ID" value="PNX96887.1"/>
    <property type="molecule type" value="Genomic_DNA"/>
</dbReference>
<reference evidence="1 2" key="2">
    <citation type="journal article" date="2017" name="Front. Plant Sci.">
        <title>Gene Classification and Mining of Molecular Markers Useful in Red Clover (Trifolium pratense) Breeding.</title>
        <authorList>
            <person name="Istvanek J."/>
            <person name="Dluhosova J."/>
            <person name="Dluhos P."/>
            <person name="Patkova L."/>
            <person name="Nedelnik J."/>
            <person name="Repkova J."/>
        </authorList>
    </citation>
    <scope>NUCLEOTIDE SEQUENCE [LARGE SCALE GENOMIC DNA]</scope>
    <source>
        <strain evidence="2">cv. Tatra</strain>
        <tissue evidence="1">Young leaves</tissue>
    </source>
</reference>